<dbReference type="PANTHER" id="PTHR30468">
    <property type="entry name" value="ALPHA-KETOGLUTARATE-DEPENDENT SULFONATE DIOXYGENASE"/>
    <property type="match status" value="1"/>
</dbReference>
<dbReference type="OrthoDB" id="7346227at2"/>
<dbReference type="GO" id="GO:0005737">
    <property type="term" value="C:cytoplasm"/>
    <property type="evidence" value="ECO:0007669"/>
    <property type="project" value="TreeGrafter"/>
</dbReference>
<dbReference type="EMBL" id="VHSH01000006">
    <property type="protein sequence ID" value="TQV78464.1"/>
    <property type="molecule type" value="Genomic_DNA"/>
</dbReference>
<evidence type="ECO:0000313" key="8">
    <source>
        <dbReference type="Proteomes" id="UP000315252"/>
    </source>
</evidence>
<keyword evidence="2" id="KW-0479">Metal-binding</keyword>
<feature type="domain" description="TauD/TfdA-like" evidence="6">
    <location>
        <begin position="7"/>
        <end position="277"/>
    </location>
</feature>
<keyword evidence="4" id="KW-0560">Oxidoreductase</keyword>
<evidence type="ECO:0000256" key="5">
    <source>
        <dbReference type="ARBA" id="ARBA00023004"/>
    </source>
</evidence>
<gene>
    <name evidence="7" type="ORF">FKG95_18050</name>
</gene>
<evidence type="ECO:0000256" key="1">
    <source>
        <dbReference type="ARBA" id="ARBA00005896"/>
    </source>
</evidence>
<keyword evidence="3 7" id="KW-0223">Dioxygenase</keyword>
<comment type="caution">
    <text evidence="7">The sequence shown here is derived from an EMBL/GenBank/DDBJ whole genome shotgun (WGS) entry which is preliminary data.</text>
</comment>
<dbReference type="Proteomes" id="UP000315252">
    <property type="component" value="Unassembled WGS sequence"/>
</dbReference>
<dbReference type="AlphaFoldDB" id="A0A545TMM8"/>
<dbReference type="PANTHER" id="PTHR30468:SF1">
    <property type="entry name" value="ALPHA-KETOGLUTARATE-DEPENDENT SULFONATE DIOXYGENASE"/>
    <property type="match status" value="1"/>
</dbReference>
<comment type="similarity">
    <text evidence="1">Belongs to the TfdA dioxygenase family.</text>
</comment>
<evidence type="ECO:0000313" key="7">
    <source>
        <dbReference type="EMBL" id="TQV78464.1"/>
    </source>
</evidence>
<proteinExistence type="inferred from homology"/>
<keyword evidence="5" id="KW-0408">Iron</keyword>
<dbReference type="InterPro" id="IPR042098">
    <property type="entry name" value="TauD-like_sf"/>
</dbReference>
<evidence type="ECO:0000256" key="4">
    <source>
        <dbReference type="ARBA" id="ARBA00023002"/>
    </source>
</evidence>
<dbReference type="SUPFAM" id="SSF51197">
    <property type="entry name" value="Clavaminate synthase-like"/>
    <property type="match status" value="1"/>
</dbReference>
<evidence type="ECO:0000259" key="6">
    <source>
        <dbReference type="Pfam" id="PF02668"/>
    </source>
</evidence>
<dbReference type="Pfam" id="PF02668">
    <property type="entry name" value="TauD"/>
    <property type="match status" value="1"/>
</dbReference>
<dbReference type="GO" id="GO:0046872">
    <property type="term" value="F:metal ion binding"/>
    <property type="evidence" value="ECO:0007669"/>
    <property type="project" value="UniProtKB-KW"/>
</dbReference>
<sequence length="283" mass="31589">MLRTMFDVKPLTPAVGAEVTGPDLKQPISGSLAEQLRSALWEHQMLVFREQNLDIPAQKRLTAVFGDIMRLPYVASMDGEPEVIAVLKEASERNVGVFGGNWHSDFSFLKQPPSGSVLNAVEVPEIGGDTLWANQVAAYDALPADLRKIVDGRDAIHIGKPYGVKYPTPVALRSSIQMSRDNPEADEETRHPAVMIHPHSGRKALFFNPIYTTRLDGMTEAESAPVFDALYKHCTRPEFCCRLHWTPGTVAIWDNRTTLHYAVNDYDGSRRLLYRTTFVDPAN</sequence>
<accession>A0A545TMM8</accession>
<dbReference type="GO" id="GO:0016706">
    <property type="term" value="F:2-oxoglutarate-dependent dioxygenase activity"/>
    <property type="evidence" value="ECO:0007669"/>
    <property type="project" value="TreeGrafter"/>
</dbReference>
<dbReference type="Gene3D" id="3.60.130.10">
    <property type="entry name" value="Clavaminate synthase-like"/>
    <property type="match status" value="1"/>
</dbReference>
<dbReference type="InterPro" id="IPR003819">
    <property type="entry name" value="TauD/TfdA-like"/>
</dbReference>
<organism evidence="7 8">
    <name type="scientific">Denitrobaculum tricleocarpae</name>
    <dbReference type="NCBI Taxonomy" id="2591009"/>
    <lineage>
        <taxon>Bacteria</taxon>
        <taxon>Pseudomonadati</taxon>
        <taxon>Pseudomonadota</taxon>
        <taxon>Alphaproteobacteria</taxon>
        <taxon>Rhodospirillales</taxon>
        <taxon>Rhodospirillaceae</taxon>
        <taxon>Denitrobaculum</taxon>
    </lineage>
</organism>
<reference evidence="7 8" key="1">
    <citation type="submission" date="2019-06" db="EMBL/GenBank/DDBJ databases">
        <title>Whole genome sequence for Rhodospirillaceae sp. R148.</title>
        <authorList>
            <person name="Wang G."/>
        </authorList>
    </citation>
    <scope>NUCLEOTIDE SEQUENCE [LARGE SCALE GENOMIC DNA]</scope>
    <source>
        <strain evidence="7 8">R148</strain>
    </source>
</reference>
<name>A0A545TMM8_9PROT</name>
<keyword evidence="8" id="KW-1185">Reference proteome</keyword>
<evidence type="ECO:0000256" key="2">
    <source>
        <dbReference type="ARBA" id="ARBA00022723"/>
    </source>
</evidence>
<evidence type="ECO:0000256" key="3">
    <source>
        <dbReference type="ARBA" id="ARBA00022964"/>
    </source>
</evidence>
<protein>
    <submittedName>
        <fullName evidence="7">Taurine dioxygenase</fullName>
    </submittedName>
</protein>
<dbReference type="InterPro" id="IPR051323">
    <property type="entry name" value="AtsK-like"/>
</dbReference>